<dbReference type="EMBL" id="BAAAQD010000002">
    <property type="protein sequence ID" value="GAA1503780.1"/>
    <property type="molecule type" value="Genomic_DNA"/>
</dbReference>
<dbReference type="Pfam" id="PF05875">
    <property type="entry name" value="Ceramidase"/>
    <property type="match status" value="1"/>
</dbReference>
<feature type="transmembrane region" description="Helical" evidence="6">
    <location>
        <begin position="101"/>
        <end position="124"/>
    </location>
</feature>
<dbReference type="Proteomes" id="UP001501470">
    <property type="component" value="Unassembled WGS sequence"/>
</dbReference>
<keyword evidence="8" id="KW-1185">Reference proteome</keyword>
<name>A0ABN1ZTT8_9ACTN</name>
<evidence type="ECO:0008006" key="9">
    <source>
        <dbReference type="Google" id="ProtNLM"/>
    </source>
</evidence>
<proteinExistence type="predicted"/>
<evidence type="ECO:0000256" key="5">
    <source>
        <dbReference type="ARBA" id="ARBA00023136"/>
    </source>
</evidence>
<keyword evidence="4 6" id="KW-1133">Transmembrane helix</keyword>
<dbReference type="InterPro" id="IPR008901">
    <property type="entry name" value="ACER"/>
</dbReference>
<accession>A0ABN1ZTT8</accession>
<protein>
    <recommendedName>
        <fullName evidence="9">Ceramidase</fullName>
    </recommendedName>
</protein>
<evidence type="ECO:0000313" key="8">
    <source>
        <dbReference type="Proteomes" id="UP001501470"/>
    </source>
</evidence>
<evidence type="ECO:0000256" key="4">
    <source>
        <dbReference type="ARBA" id="ARBA00022989"/>
    </source>
</evidence>
<evidence type="ECO:0000256" key="2">
    <source>
        <dbReference type="ARBA" id="ARBA00022692"/>
    </source>
</evidence>
<evidence type="ECO:0000256" key="1">
    <source>
        <dbReference type="ARBA" id="ARBA00004141"/>
    </source>
</evidence>
<gene>
    <name evidence="7" type="ORF">GCM10009827_016170</name>
</gene>
<keyword evidence="3" id="KW-0378">Hydrolase</keyword>
<feature type="transmembrane region" description="Helical" evidence="6">
    <location>
        <begin position="75"/>
        <end position="94"/>
    </location>
</feature>
<evidence type="ECO:0000256" key="6">
    <source>
        <dbReference type="SAM" id="Phobius"/>
    </source>
</evidence>
<evidence type="ECO:0000313" key="7">
    <source>
        <dbReference type="EMBL" id="GAA1503780.1"/>
    </source>
</evidence>
<evidence type="ECO:0000256" key="3">
    <source>
        <dbReference type="ARBA" id="ARBA00022801"/>
    </source>
</evidence>
<feature type="transmembrane region" description="Helical" evidence="6">
    <location>
        <begin position="20"/>
        <end position="38"/>
    </location>
</feature>
<reference evidence="7 8" key="1">
    <citation type="journal article" date="2019" name="Int. J. Syst. Evol. Microbiol.">
        <title>The Global Catalogue of Microorganisms (GCM) 10K type strain sequencing project: providing services to taxonomists for standard genome sequencing and annotation.</title>
        <authorList>
            <consortium name="The Broad Institute Genomics Platform"/>
            <consortium name="The Broad Institute Genome Sequencing Center for Infectious Disease"/>
            <person name="Wu L."/>
            <person name="Ma J."/>
        </authorList>
    </citation>
    <scope>NUCLEOTIDE SEQUENCE [LARGE SCALE GENOMIC DNA]</scope>
    <source>
        <strain evidence="7 8">JCM 15933</strain>
    </source>
</reference>
<comment type="caution">
    <text evidence="7">The sequence shown here is derived from an EMBL/GenBank/DDBJ whole genome shotgun (WGS) entry which is preliminary data.</text>
</comment>
<feature type="transmembrane region" description="Helical" evidence="6">
    <location>
        <begin position="50"/>
        <end position="69"/>
    </location>
</feature>
<sequence length="217" mass="22238">MYVDSYCERTAPGLWNEPLNAASNAAFLVAALLLFLVLRRAGAAPRGVRVLPGLIALVGVCSWIFHMAATAPTAALDSLSILVFILVTVTVLVHRRWGVRWALAWLAAPAFVLFAAAVTWALSAGAGTTLGGYPPALLALIGFGVAAHGAAGRALLAAAGVFAASLTLRTVDGPLCGAIPTGTHFLWHCLNAVVLFLAGYATLLSVPGTGRKAVAAG</sequence>
<keyword evidence="5 6" id="KW-0472">Membrane</keyword>
<feature type="transmembrane region" description="Helical" evidence="6">
    <location>
        <begin position="136"/>
        <end position="164"/>
    </location>
</feature>
<organism evidence="7 8">
    <name type="scientific">Dactylosporangium maewongense</name>
    <dbReference type="NCBI Taxonomy" id="634393"/>
    <lineage>
        <taxon>Bacteria</taxon>
        <taxon>Bacillati</taxon>
        <taxon>Actinomycetota</taxon>
        <taxon>Actinomycetes</taxon>
        <taxon>Micromonosporales</taxon>
        <taxon>Micromonosporaceae</taxon>
        <taxon>Dactylosporangium</taxon>
    </lineage>
</organism>
<comment type="subcellular location">
    <subcellularLocation>
        <location evidence="1">Membrane</location>
        <topology evidence="1">Multi-pass membrane protein</topology>
    </subcellularLocation>
</comment>
<feature type="transmembrane region" description="Helical" evidence="6">
    <location>
        <begin position="185"/>
        <end position="203"/>
    </location>
</feature>
<keyword evidence="2 6" id="KW-0812">Transmembrane</keyword>
<dbReference type="RefSeq" id="WP_344501147.1">
    <property type="nucleotide sequence ID" value="NZ_BAAAQD010000002.1"/>
</dbReference>